<dbReference type="GO" id="GO:0003700">
    <property type="term" value="F:DNA-binding transcription factor activity"/>
    <property type="evidence" value="ECO:0007669"/>
    <property type="project" value="InterPro"/>
</dbReference>
<evidence type="ECO:0000313" key="2">
    <source>
        <dbReference type="EMBL" id="AXA36634.1"/>
    </source>
</evidence>
<dbReference type="PANTHER" id="PTHR33164">
    <property type="entry name" value="TRANSCRIPTIONAL REGULATOR, MARR FAMILY"/>
    <property type="match status" value="1"/>
</dbReference>
<dbReference type="InterPro" id="IPR036390">
    <property type="entry name" value="WH_DNA-bd_sf"/>
</dbReference>
<dbReference type="InterPro" id="IPR000835">
    <property type="entry name" value="HTH_MarR-typ"/>
</dbReference>
<dbReference type="InterPro" id="IPR039422">
    <property type="entry name" value="MarR/SlyA-like"/>
</dbReference>
<evidence type="ECO:0000313" key="3">
    <source>
        <dbReference type="Proteomes" id="UP000262583"/>
    </source>
</evidence>
<dbReference type="Gene3D" id="1.10.10.10">
    <property type="entry name" value="Winged helix-like DNA-binding domain superfamily/Winged helix DNA-binding domain"/>
    <property type="match status" value="1"/>
</dbReference>
<dbReference type="PROSITE" id="PS50995">
    <property type="entry name" value="HTH_MARR_2"/>
    <property type="match status" value="1"/>
</dbReference>
<dbReference type="EMBL" id="CP030759">
    <property type="protein sequence ID" value="AXA36634.1"/>
    <property type="molecule type" value="Genomic_DNA"/>
</dbReference>
<feature type="domain" description="HTH marR-type" evidence="1">
    <location>
        <begin position="1"/>
        <end position="140"/>
    </location>
</feature>
<dbReference type="AlphaFoldDB" id="A0A2Z4Y627"/>
<dbReference type="GO" id="GO:0006950">
    <property type="term" value="P:response to stress"/>
    <property type="evidence" value="ECO:0007669"/>
    <property type="project" value="TreeGrafter"/>
</dbReference>
<gene>
    <name evidence="2" type="ORF">BRCON_1857</name>
</gene>
<dbReference type="InterPro" id="IPR036388">
    <property type="entry name" value="WH-like_DNA-bd_sf"/>
</dbReference>
<dbReference type="Pfam" id="PF01047">
    <property type="entry name" value="MarR"/>
    <property type="match status" value="1"/>
</dbReference>
<reference evidence="2 3" key="1">
    <citation type="submission" date="2018-05" db="EMBL/GenBank/DDBJ databases">
        <title>A metagenomic window into the 2 km-deep terrestrial subsurface aquifer revealed taxonomically and functionally diverse microbial community comprising novel uncultured bacterial lineages.</title>
        <authorList>
            <person name="Kadnikov V.V."/>
            <person name="Mardanov A.V."/>
            <person name="Beletsky A.V."/>
            <person name="Banks D."/>
            <person name="Pimenov N.V."/>
            <person name="Frank Y.A."/>
            <person name="Karnachuk O.V."/>
            <person name="Ravin N.V."/>
        </authorList>
    </citation>
    <scope>NUCLEOTIDE SEQUENCE [LARGE SCALE GENOMIC DNA]</scope>
    <source>
        <strain evidence="2">BY</strain>
    </source>
</reference>
<protein>
    <submittedName>
        <fullName evidence="2">Transcriptional regulator, MarR family</fullName>
    </submittedName>
</protein>
<proteinExistence type="predicted"/>
<dbReference type="PANTHER" id="PTHR33164:SF57">
    <property type="entry name" value="MARR-FAMILY TRANSCRIPTIONAL REGULATOR"/>
    <property type="match status" value="1"/>
</dbReference>
<dbReference type="PRINTS" id="PR00598">
    <property type="entry name" value="HTHMARR"/>
</dbReference>
<dbReference type="SMART" id="SM00347">
    <property type="entry name" value="HTH_MARR"/>
    <property type="match status" value="1"/>
</dbReference>
<sequence>MEVNARELEALNCLFLRVLAKIFIGPYHSPEADEMTVAQKRLLYILDLNGPQRMSEIARLSGVTLPAATAVVDRLVEAGLVERHSEPNDRRVVRIALTEKGRKMIASMNSVHERRLRDVLEKLTPEERTALVEHFRSIYDLLTLIETR</sequence>
<dbReference type="Proteomes" id="UP000262583">
    <property type="component" value="Chromosome"/>
</dbReference>
<organism evidence="2 3">
    <name type="scientific">Sumerlaea chitinivorans</name>
    <dbReference type="NCBI Taxonomy" id="2250252"/>
    <lineage>
        <taxon>Bacteria</taxon>
        <taxon>Candidatus Sumerlaeota</taxon>
        <taxon>Candidatus Sumerlaeia</taxon>
        <taxon>Candidatus Sumerlaeales</taxon>
        <taxon>Candidatus Sumerlaeaceae</taxon>
        <taxon>Candidatus Sumerlaea</taxon>
    </lineage>
</organism>
<dbReference type="SUPFAM" id="SSF46785">
    <property type="entry name" value="Winged helix' DNA-binding domain"/>
    <property type="match status" value="1"/>
</dbReference>
<dbReference type="KEGG" id="schv:BRCON_1857"/>
<accession>A0A2Z4Y627</accession>
<name>A0A2Z4Y627_SUMC1</name>
<evidence type="ECO:0000259" key="1">
    <source>
        <dbReference type="PROSITE" id="PS50995"/>
    </source>
</evidence>